<proteinExistence type="predicted"/>
<protein>
    <submittedName>
        <fullName evidence="1">Uncharacterized protein</fullName>
    </submittedName>
</protein>
<name>X1JKG6_9ZZZZ</name>
<sequence length="158" mass="17995">MKKLTFLEQLHEVNKNVAIKEGLSGILRNLAVISRFPEKPMRKIAQESNLPVPICVAIRNEFDKLGWVSKEKKGASLTPLGHDVFNALGGFNEEFECIKCSGSGITIPYSKFQKELEAMRRYGNMRGKPFTQLDQSFATPRTSLARIFYMSQNYDFVR</sequence>
<evidence type="ECO:0000313" key="1">
    <source>
        <dbReference type="EMBL" id="GAH78784.1"/>
    </source>
</evidence>
<comment type="caution">
    <text evidence="1">The sequence shown here is derived from an EMBL/GenBank/DDBJ whole genome shotgun (WGS) entry which is preliminary data.</text>
</comment>
<dbReference type="InterPro" id="IPR029063">
    <property type="entry name" value="SAM-dependent_MTases_sf"/>
</dbReference>
<feature type="non-terminal residue" evidence="1">
    <location>
        <position position="158"/>
    </location>
</feature>
<organism evidence="1">
    <name type="scientific">marine sediment metagenome</name>
    <dbReference type="NCBI Taxonomy" id="412755"/>
    <lineage>
        <taxon>unclassified sequences</taxon>
        <taxon>metagenomes</taxon>
        <taxon>ecological metagenomes</taxon>
    </lineage>
</organism>
<reference evidence="1" key="1">
    <citation type="journal article" date="2014" name="Front. Microbiol.">
        <title>High frequency of phylogenetically diverse reductive dehalogenase-homologous genes in deep subseafloor sedimentary metagenomes.</title>
        <authorList>
            <person name="Kawai M."/>
            <person name="Futagami T."/>
            <person name="Toyoda A."/>
            <person name="Takaki Y."/>
            <person name="Nishi S."/>
            <person name="Hori S."/>
            <person name="Arai W."/>
            <person name="Tsubouchi T."/>
            <person name="Morono Y."/>
            <person name="Uchiyama I."/>
            <person name="Ito T."/>
            <person name="Fujiyama A."/>
            <person name="Inagaki F."/>
            <person name="Takami H."/>
        </authorList>
    </citation>
    <scope>NUCLEOTIDE SEQUENCE</scope>
    <source>
        <strain evidence="1">Expedition CK06-06</strain>
    </source>
</reference>
<dbReference type="Gene3D" id="3.40.50.150">
    <property type="entry name" value="Vaccinia Virus protein VP39"/>
    <property type="match status" value="1"/>
</dbReference>
<accession>X1JKG6</accession>
<gene>
    <name evidence="1" type="ORF">S03H2_60826</name>
</gene>
<dbReference type="EMBL" id="BARU01039225">
    <property type="protein sequence ID" value="GAH78784.1"/>
    <property type="molecule type" value="Genomic_DNA"/>
</dbReference>
<dbReference type="AlphaFoldDB" id="X1JKG6"/>